<dbReference type="GO" id="GO:0003677">
    <property type="term" value="F:DNA binding"/>
    <property type="evidence" value="ECO:0007669"/>
    <property type="project" value="InterPro"/>
</dbReference>
<dbReference type="GO" id="GO:0006261">
    <property type="term" value="P:DNA-templated DNA replication"/>
    <property type="evidence" value="ECO:0007669"/>
    <property type="project" value="TreeGrafter"/>
</dbReference>
<keyword evidence="6" id="KW-0239">DNA-directed DNA polymerase</keyword>
<dbReference type="SUPFAM" id="SSF48019">
    <property type="entry name" value="post-AAA+ oligomerization domain-like"/>
    <property type="match status" value="1"/>
</dbReference>
<keyword evidence="4" id="KW-0548">Nucleotidyltransferase</keyword>
<dbReference type="InterPro" id="IPR015199">
    <property type="entry name" value="DNA_pol_III_delta_C"/>
</dbReference>
<evidence type="ECO:0000256" key="1">
    <source>
        <dbReference type="ARBA" id="ARBA00012417"/>
    </source>
</evidence>
<dbReference type="GO" id="GO:0003887">
    <property type="term" value="F:DNA-directed DNA polymerase activity"/>
    <property type="evidence" value="ECO:0007669"/>
    <property type="project" value="UniProtKB-KW"/>
</dbReference>
<dbReference type="AlphaFoldDB" id="A0A1M5WK53"/>
<proteinExistence type="predicted"/>
<evidence type="ECO:0000313" key="10">
    <source>
        <dbReference type="Proteomes" id="UP000184526"/>
    </source>
</evidence>
<dbReference type="PANTHER" id="PTHR11669:SF8">
    <property type="entry name" value="DNA POLYMERASE III SUBUNIT DELTA"/>
    <property type="match status" value="1"/>
</dbReference>
<keyword evidence="10" id="KW-1185">Reference proteome</keyword>
<evidence type="ECO:0000313" key="9">
    <source>
        <dbReference type="EMBL" id="SHH87812.1"/>
    </source>
</evidence>
<dbReference type="Pfam" id="PF09115">
    <property type="entry name" value="DNApol3-delta_C"/>
    <property type="match status" value="1"/>
</dbReference>
<dbReference type="SUPFAM" id="SSF52540">
    <property type="entry name" value="P-loop containing nucleoside triphosphate hydrolases"/>
    <property type="match status" value="1"/>
</dbReference>
<reference evidence="9 10" key="1">
    <citation type="submission" date="2016-11" db="EMBL/GenBank/DDBJ databases">
        <authorList>
            <person name="Jaros S."/>
            <person name="Januszkiewicz K."/>
            <person name="Wedrychowicz H."/>
        </authorList>
    </citation>
    <scope>NUCLEOTIDE SEQUENCE [LARGE SCALE GENOMIC DNA]</scope>
    <source>
        <strain evidence="9 10">DSM 3089</strain>
    </source>
</reference>
<gene>
    <name evidence="9" type="ORF">SAMN02745196_01693</name>
</gene>
<dbReference type="InterPro" id="IPR027417">
    <property type="entry name" value="P-loop_NTPase"/>
</dbReference>
<keyword evidence="5" id="KW-0235">DNA replication</keyword>
<organism evidence="9 10">
    <name type="scientific">Clostridium collagenovorans DSM 3089</name>
    <dbReference type="NCBI Taxonomy" id="1121306"/>
    <lineage>
        <taxon>Bacteria</taxon>
        <taxon>Bacillati</taxon>
        <taxon>Bacillota</taxon>
        <taxon>Clostridia</taxon>
        <taxon>Eubacteriales</taxon>
        <taxon>Clostridiaceae</taxon>
        <taxon>Clostridium</taxon>
    </lineage>
</organism>
<evidence type="ECO:0000256" key="6">
    <source>
        <dbReference type="ARBA" id="ARBA00022932"/>
    </source>
</evidence>
<evidence type="ECO:0000256" key="2">
    <source>
        <dbReference type="ARBA" id="ARBA00014363"/>
    </source>
</evidence>
<accession>A0A1M5WK53</accession>
<evidence type="ECO:0000256" key="7">
    <source>
        <dbReference type="ARBA" id="ARBA00049244"/>
    </source>
</evidence>
<dbReference type="Proteomes" id="UP000184526">
    <property type="component" value="Unassembled WGS sequence"/>
</dbReference>
<dbReference type="STRING" id="1121306.SAMN02745196_01693"/>
<evidence type="ECO:0000256" key="3">
    <source>
        <dbReference type="ARBA" id="ARBA00022679"/>
    </source>
</evidence>
<dbReference type="RefSeq" id="WP_242944322.1">
    <property type="nucleotide sequence ID" value="NZ_FQXP01000006.1"/>
</dbReference>
<dbReference type="EC" id="2.7.7.7" evidence="1"/>
<dbReference type="NCBIfam" id="NF004047">
    <property type="entry name" value="PRK05564.1"/>
    <property type="match status" value="1"/>
</dbReference>
<evidence type="ECO:0000256" key="5">
    <source>
        <dbReference type="ARBA" id="ARBA00022705"/>
    </source>
</evidence>
<dbReference type="GO" id="GO:0009360">
    <property type="term" value="C:DNA polymerase III complex"/>
    <property type="evidence" value="ECO:0007669"/>
    <property type="project" value="InterPro"/>
</dbReference>
<keyword evidence="3" id="KW-0808">Transferase</keyword>
<evidence type="ECO:0000259" key="8">
    <source>
        <dbReference type="Pfam" id="PF09115"/>
    </source>
</evidence>
<sequence length="312" mass="35452">MKGIIGHKSLVSSIYKAIDTGRLSHAHLFIGEDGIGKSIIADELALRILGKKEDLEYADLVKFKVAKDKKSLGVDEVRQLISEISKKPYEGDKKVVIIYEAHKMTVEAQNAFLKTVEEPPQGVFIILLSESSEQILDTIKSRCQIHNLRALSGEEIRQYIYRNYPDKSDDEISMLIAYSKGIPGEVDRFLNDSKFMSVRDISKRIILLVGNRDVDSFIEYIGILEKYTAYSEELLSCILSYLRDGIIYKETSNLDLVINRDSIDSIKDIASTLSFNKLNSLIKIVNETRDNLNKNINARMTFNMMLLNMLEV</sequence>
<dbReference type="Gene3D" id="1.20.272.10">
    <property type="match status" value="1"/>
</dbReference>
<dbReference type="InterPro" id="IPR008921">
    <property type="entry name" value="DNA_pol3_clamp-load_cplx_C"/>
</dbReference>
<feature type="domain" description="DNA polymerase III delta subunit C-terminal" evidence="8">
    <location>
        <begin position="226"/>
        <end position="309"/>
    </location>
</feature>
<dbReference type="Pfam" id="PF13177">
    <property type="entry name" value="DNA_pol3_delta2"/>
    <property type="match status" value="1"/>
</dbReference>
<protein>
    <recommendedName>
        <fullName evidence="2">DNA polymerase III subunit delta'</fullName>
        <ecNumber evidence="1">2.7.7.7</ecNumber>
    </recommendedName>
</protein>
<dbReference type="InterPro" id="IPR050238">
    <property type="entry name" value="DNA_Rep/Repair_Clamp_Loader"/>
</dbReference>
<evidence type="ECO:0000256" key="4">
    <source>
        <dbReference type="ARBA" id="ARBA00022695"/>
    </source>
</evidence>
<dbReference type="EMBL" id="FQXP01000006">
    <property type="protein sequence ID" value="SHH87812.1"/>
    <property type="molecule type" value="Genomic_DNA"/>
</dbReference>
<comment type="catalytic activity">
    <reaction evidence="7">
        <text>DNA(n) + a 2'-deoxyribonucleoside 5'-triphosphate = DNA(n+1) + diphosphate</text>
        <dbReference type="Rhea" id="RHEA:22508"/>
        <dbReference type="Rhea" id="RHEA-COMP:17339"/>
        <dbReference type="Rhea" id="RHEA-COMP:17340"/>
        <dbReference type="ChEBI" id="CHEBI:33019"/>
        <dbReference type="ChEBI" id="CHEBI:61560"/>
        <dbReference type="ChEBI" id="CHEBI:173112"/>
        <dbReference type="EC" id="2.7.7.7"/>
    </reaction>
</comment>
<dbReference type="PANTHER" id="PTHR11669">
    <property type="entry name" value="REPLICATION FACTOR C / DNA POLYMERASE III GAMMA-TAU SUBUNIT"/>
    <property type="match status" value="1"/>
</dbReference>
<dbReference type="Gene3D" id="3.40.50.300">
    <property type="entry name" value="P-loop containing nucleotide triphosphate hydrolases"/>
    <property type="match status" value="1"/>
</dbReference>
<name>A0A1M5WK53_9CLOT</name>